<evidence type="ECO:0000313" key="6">
    <source>
        <dbReference type="Proteomes" id="UP000435112"/>
    </source>
</evidence>
<protein>
    <submittedName>
        <fullName evidence="2">Uncharacterized protein</fullName>
    </submittedName>
</protein>
<dbReference type="EMBL" id="QXFV01000069">
    <property type="protein sequence ID" value="KAE9050740.1"/>
    <property type="molecule type" value="Genomic_DNA"/>
</dbReference>
<reference evidence="4 6" key="1">
    <citation type="submission" date="2018-09" db="EMBL/GenBank/DDBJ databases">
        <title>Genomic investigation of the strawberry pathogen Phytophthora fragariae indicates pathogenicity is determined by transcriptional variation in three key races.</title>
        <authorList>
            <person name="Adams T.M."/>
            <person name="Armitage A.D."/>
            <person name="Sobczyk M.K."/>
            <person name="Bates H.J."/>
            <person name="Dunwell J.M."/>
            <person name="Nellist C.F."/>
            <person name="Harrison R.J."/>
        </authorList>
    </citation>
    <scope>NUCLEOTIDE SEQUENCE [LARGE SCALE GENOMIC DNA]</scope>
    <source>
        <strain evidence="2 4">SCRP249</strain>
        <strain evidence="1 6">SCRP324</strain>
        <strain evidence="3 5">SCRP333</strain>
    </source>
</reference>
<evidence type="ECO:0000313" key="3">
    <source>
        <dbReference type="EMBL" id="KAE9356516.1"/>
    </source>
</evidence>
<name>A0A6A3PDJ1_9STRA</name>
<evidence type="ECO:0000313" key="4">
    <source>
        <dbReference type="Proteomes" id="UP000429607"/>
    </source>
</evidence>
<dbReference type="Proteomes" id="UP000435112">
    <property type="component" value="Unassembled WGS sequence"/>
</dbReference>
<dbReference type="Proteomes" id="UP000429607">
    <property type="component" value="Unassembled WGS sequence"/>
</dbReference>
<dbReference type="EMBL" id="QXFU01000065">
    <property type="protein sequence ID" value="KAE9045791.1"/>
    <property type="molecule type" value="Genomic_DNA"/>
</dbReference>
<dbReference type="Proteomes" id="UP000434957">
    <property type="component" value="Unassembled WGS sequence"/>
</dbReference>
<dbReference type="AlphaFoldDB" id="A0A6A3PDJ1"/>
<gene>
    <name evidence="2" type="ORF">PR001_g2111</name>
    <name evidence="1" type="ORF">PR002_g2038</name>
    <name evidence="3" type="ORF">PR003_g2273</name>
</gene>
<proteinExistence type="predicted"/>
<organism evidence="2 4">
    <name type="scientific">Phytophthora rubi</name>
    <dbReference type="NCBI Taxonomy" id="129364"/>
    <lineage>
        <taxon>Eukaryota</taxon>
        <taxon>Sar</taxon>
        <taxon>Stramenopiles</taxon>
        <taxon>Oomycota</taxon>
        <taxon>Peronosporomycetes</taxon>
        <taxon>Peronosporales</taxon>
        <taxon>Peronosporaceae</taxon>
        <taxon>Phytophthora</taxon>
    </lineage>
</organism>
<dbReference type="EMBL" id="QXFT01000070">
    <property type="protein sequence ID" value="KAE9356516.1"/>
    <property type="molecule type" value="Genomic_DNA"/>
</dbReference>
<evidence type="ECO:0000313" key="2">
    <source>
        <dbReference type="EMBL" id="KAE9050740.1"/>
    </source>
</evidence>
<keyword evidence="5" id="KW-1185">Reference proteome</keyword>
<accession>A0A6A3PDJ1</accession>
<dbReference type="OrthoDB" id="161978at2759"/>
<comment type="caution">
    <text evidence="2">The sequence shown here is derived from an EMBL/GenBank/DDBJ whole genome shotgun (WGS) entry which is preliminary data.</text>
</comment>
<sequence length="365" mass="41671">MESKRSISTKYAWKKKPSIHLLEMSMIPTHRNFLPRYQRADQVAEWVFNVAKHCPVRLDLKSCERSEEVRDALLQKFHRWPETKIASAAEKFNTLNQQAEQRCQEQVQLYLQELREKLLGGTNALFWLDILQPLKHSALLPRHEVREVLVALLEEIRAIDGLFELLMRTNERLWAVLALPLRLEPLFPGVSSLALRGHEVSAMEAMQLLVLYAEQYTAFSSQKKRVFPLGLSVVASVGAFVPLDASNLNELPEAIREKLAMPLSRIIPDWIEVIGAVLDIVDKSLTSRWMACERAPYEEELNTTVQTALQDAFARFTHALVTDQLYAMRTVDGERSSTNGDPLVVTILSKGKMLIVQARRESLFV</sequence>
<evidence type="ECO:0000313" key="5">
    <source>
        <dbReference type="Proteomes" id="UP000434957"/>
    </source>
</evidence>
<evidence type="ECO:0000313" key="1">
    <source>
        <dbReference type="EMBL" id="KAE9045791.1"/>
    </source>
</evidence>